<keyword evidence="9" id="KW-1071">Ligand-gated ion channel</keyword>
<evidence type="ECO:0000256" key="2">
    <source>
        <dbReference type="ARBA" id="ARBA00022448"/>
    </source>
</evidence>
<keyword evidence="5" id="KW-0406">Ion transport</keyword>
<evidence type="ECO:0000256" key="11">
    <source>
        <dbReference type="SAM" id="Phobius"/>
    </source>
</evidence>
<dbReference type="GO" id="GO:0015276">
    <property type="term" value="F:ligand-gated monoatomic ion channel activity"/>
    <property type="evidence" value="ECO:0007669"/>
    <property type="project" value="InterPro"/>
</dbReference>
<feature type="transmembrane region" description="Helical" evidence="11">
    <location>
        <begin position="507"/>
        <end position="525"/>
    </location>
</feature>
<dbReference type="SUPFAM" id="SSF53850">
    <property type="entry name" value="Periplasmic binding protein-like II"/>
    <property type="match status" value="1"/>
</dbReference>
<sequence length="803" mass="90931">MRRCKLVLVFTLLLLRGFAQPDVKLILFTDTSLDRARSQLLFTEVLKQKAFSPLKNFLIQPQFLRELQIPPTNQELATQFETINDPRIFVQIGPKSLYGPSFFRTTEKTTFDNVTRLCFEGFDLSAAVQDDVMWAAFKHLTSAMDLTNVALLLDDSDTETHPFASTEPLQFLGSGVGQFQVYYKREFPSSEEILSRILVDGATVLVLKLDQSNALKLLTMAQEKNILLTPFHWLVFNAGLTLSGNAYDVADANFYAVELSTNGKFQDYPEFNSIPKPVTTNDLIFRDMTVVALKKLSQLLAIQLTEDVPLITCTLSDPNLSSQELTPTWNFYSYVTTEFDASSTYRIERKPNGTVDGNFQPLKPTPTRESLLKLMQSKPFRIGTFVIPPLIELVDDQTNRTTRVQGPQIAVATKLLERLNVSFEITVFDLEVGEKVGDRWTGLFGHLEEWDIDLLVGPISLTWDRQADFQSTSPFQSISYKFIYMRPSLSGALQIFQFVVAFDGYTWLLIFITAVVFACSLALLHKISPNTLSYSIHPSMIFVFGYLVQGVRTRPPNRASSQILIAVWWFFCLVLVIGFCANYAAYRSFTALENLPSTDYSLLHQTYYTYAYINGSNTEEIMRATLDPSIYALYQSINMKFANKIPPNRTVALEQVLNGHFALIDESPFTDYYAKKYCLETSVTLWHGTYAFYMPKLLPYYDIVEAELKGMGVDGTTEEIFKQAKKDLEDRMPTFCGATFKDQALEAMRNPLVNWSDYSIEFAAAFGIFILALIGLAIVAVIITVECCLGIYKKVSAFRGRLQ</sequence>
<evidence type="ECO:0000256" key="6">
    <source>
        <dbReference type="ARBA" id="ARBA00023136"/>
    </source>
</evidence>
<dbReference type="WBParaSite" id="MCU_003318-RA">
    <property type="protein sequence ID" value="MCU_003318-RA"/>
    <property type="gene ID" value="MCU_003318"/>
</dbReference>
<evidence type="ECO:0000256" key="8">
    <source>
        <dbReference type="ARBA" id="ARBA00023180"/>
    </source>
</evidence>
<keyword evidence="12" id="KW-0732">Signal</keyword>
<dbReference type="InterPro" id="IPR001320">
    <property type="entry name" value="Iontro_rcpt_C"/>
</dbReference>
<evidence type="ECO:0000259" key="13">
    <source>
        <dbReference type="Pfam" id="PF00060"/>
    </source>
</evidence>
<evidence type="ECO:0000256" key="5">
    <source>
        <dbReference type="ARBA" id="ARBA00023065"/>
    </source>
</evidence>
<protein>
    <submittedName>
        <fullName evidence="15">PBPe domain-containing protein</fullName>
    </submittedName>
</protein>
<dbReference type="AlphaFoldDB" id="A0A5K3EXB0"/>
<evidence type="ECO:0000313" key="15">
    <source>
        <dbReference type="WBParaSite" id="MCU_003318-RA"/>
    </source>
</evidence>
<dbReference type="Gene3D" id="1.10.287.70">
    <property type="match status" value="1"/>
</dbReference>
<feature type="domain" description="Ionotropic glutamate receptor C-terminal" evidence="13">
    <location>
        <begin position="506"/>
        <end position="743"/>
    </location>
</feature>
<accession>A0A5K3EXB0</accession>
<evidence type="ECO:0000259" key="14">
    <source>
        <dbReference type="Pfam" id="PF10613"/>
    </source>
</evidence>
<comment type="subcellular location">
    <subcellularLocation>
        <location evidence="1">Membrane</location>
        <topology evidence="1">Multi-pass membrane protein</topology>
    </subcellularLocation>
</comment>
<keyword evidence="2" id="KW-0813">Transport</keyword>
<evidence type="ECO:0000256" key="1">
    <source>
        <dbReference type="ARBA" id="ARBA00004141"/>
    </source>
</evidence>
<feature type="chain" id="PRO_5024385959" evidence="12">
    <location>
        <begin position="20"/>
        <end position="803"/>
    </location>
</feature>
<evidence type="ECO:0000256" key="3">
    <source>
        <dbReference type="ARBA" id="ARBA00022692"/>
    </source>
</evidence>
<reference evidence="15" key="1">
    <citation type="submission" date="2019-11" db="UniProtKB">
        <authorList>
            <consortium name="WormBaseParasite"/>
        </authorList>
    </citation>
    <scope>IDENTIFICATION</scope>
</reference>
<name>A0A5K3EXB0_MESCO</name>
<evidence type="ECO:0000256" key="9">
    <source>
        <dbReference type="ARBA" id="ARBA00023286"/>
    </source>
</evidence>
<dbReference type="InterPro" id="IPR019594">
    <property type="entry name" value="Glu/Gly-bd"/>
</dbReference>
<proteinExistence type="predicted"/>
<keyword evidence="8" id="KW-0325">Glycoprotein</keyword>
<evidence type="ECO:0000256" key="12">
    <source>
        <dbReference type="SAM" id="SignalP"/>
    </source>
</evidence>
<keyword evidence="4 11" id="KW-1133">Transmembrane helix</keyword>
<keyword evidence="3 11" id="KW-0812">Transmembrane</keyword>
<dbReference type="Pfam" id="PF00060">
    <property type="entry name" value="Lig_chan"/>
    <property type="match status" value="1"/>
</dbReference>
<feature type="domain" description="Ionotropic glutamate receptor L-glutamate and glycine-binding" evidence="14">
    <location>
        <begin position="381"/>
        <end position="486"/>
    </location>
</feature>
<feature type="signal peptide" evidence="12">
    <location>
        <begin position="1"/>
        <end position="19"/>
    </location>
</feature>
<organism evidence="15">
    <name type="scientific">Mesocestoides corti</name>
    <name type="common">Flatworm</name>
    <dbReference type="NCBI Taxonomy" id="53468"/>
    <lineage>
        <taxon>Eukaryota</taxon>
        <taxon>Metazoa</taxon>
        <taxon>Spiralia</taxon>
        <taxon>Lophotrochozoa</taxon>
        <taxon>Platyhelminthes</taxon>
        <taxon>Cestoda</taxon>
        <taxon>Eucestoda</taxon>
        <taxon>Cyclophyllidea</taxon>
        <taxon>Mesocestoididae</taxon>
        <taxon>Mesocestoides</taxon>
    </lineage>
</organism>
<feature type="transmembrane region" description="Helical" evidence="11">
    <location>
        <begin position="762"/>
        <end position="792"/>
    </location>
</feature>
<feature type="transmembrane region" description="Helical" evidence="11">
    <location>
        <begin position="531"/>
        <end position="551"/>
    </location>
</feature>
<evidence type="ECO:0000256" key="7">
    <source>
        <dbReference type="ARBA" id="ARBA00023170"/>
    </source>
</evidence>
<keyword evidence="10" id="KW-0407">Ion channel</keyword>
<keyword evidence="6 11" id="KW-0472">Membrane</keyword>
<evidence type="ECO:0000256" key="10">
    <source>
        <dbReference type="ARBA" id="ARBA00023303"/>
    </source>
</evidence>
<dbReference type="GO" id="GO:0016020">
    <property type="term" value="C:membrane"/>
    <property type="evidence" value="ECO:0007669"/>
    <property type="project" value="UniProtKB-SubCell"/>
</dbReference>
<keyword evidence="7" id="KW-0675">Receptor</keyword>
<dbReference type="Gene3D" id="3.40.190.10">
    <property type="entry name" value="Periplasmic binding protein-like II"/>
    <property type="match status" value="1"/>
</dbReference>
<feature type="transmembrane region" description="Helical" evidence="11">
    <location>
        <begin position="563"/>
        <end position="586"/>
    </location>
</feature>
<dbReference type="InterPro" id="IPR015683">
    <property type="entry name" value="Ionotropic_Glu_rcpt"/>
</dbReference>
<dbReference type="Pfam" id="PF10613">
    <property type="entry name" value="Lig_chan-Glu_bd"/>
    <property type="match status" value="1"/>
</dbReference>
<evidence type="ECO:0000256" key="4">
    <source>
        <dbReference type="ARBA" id="ARBA00022989"/>
    </source>
</evidence>
<dbReference type="PANTHER" id="PTHR18966">
    <property type="entry name" value="IONOTROPIC GLUTAMATE RECEPTOR"/>
    <property type="match status" value="1"/>
</dbReference>